<dbReference type="SUPFAM" id="SSF50370">
    <property type="entry name" value="Ricin B-like lectins"/>
    <property type="match status" value="1"/>
</dbReference>
<dbReference type="OrthoDB" id="2972047at2759"/>
<gene>
    <name evidence="1" type="ORF">MSAN_01807400</name>
</gene>
<sequence length="113" mass="12088">MVNGPNDFLRVMPDAGSFAIWSIAPSGNPGSNEYTFTHTATNTAIIASRGILVSTNGPGDSFTISPAGEGTFTIQVPNQDKVWTVFTGSSDSTVFLQAETGEIQSRWKFVRVD</sequence>
<keyword evidence="2" id="KW-1185">Reference proteome</keyword>
<accession>A0A8H6XUA3</accession>
<name>A0A8H6XUA3_9AGAR</name>
<dbReference type="InterPro" id="IPR035992">
    <property type="entry name" value="Ricin_B-like_lectins"/>
</dbReference>
<dbReference type="Gene3D" id="2.80.10.50">
    <property type="match status" value="1"/>
</dbReference>
<organism evidence="1 2">
    <name type="scientific">Mycena sanguinolenta</name>
    <dbReference type="NCBI Taxonomy" id="230812"/>
    <lineage>
        <taxon>Eukaryota</taxon>
        <taxon>Fungi</taxon>
        <taxon>Dikarya</taxon>
        <taxon>Basidiomycota</taxon>
        <taxon>Agaricomycotina</taxon>
        <taxon>Agaricomycetes</taxon>
        <taxon>Agaricomycetidae</taxon>
        <taxon>Agaricales</taxon>
        <taxon>Marasmiineae</taxon>
        <taxon>Mycenaceae</taxon>
        <taxon>Mycena</taxon>
    </lineage>
</organism>
<dbReference type="AlphaFoldDB" id="A0A8H6XUA3"/>
<reference evidence="1" key="1">
    <citation type="submission" date="2020-05" db="EMBL/GenBank/DDBJ databases">
        <title>Mycena genomes resolve the evolution of fungal bioluminescence.</title>
        <authorList>
            <person name="Tsai I.J."/>
        </authorList>
    </citation>
    <scope>NUCLEOTIDE SEQUENCE</scope>
    <source>
        <strain evidence="1">160909Yilan</strain>
    </source>
</reference>
<comment type="caution">
    <text evidence="1">The sequence shown here is derived from an EMBL/GenBank/DDBJ whole genome shotgun (WGS) entry which is preliminary data.</text>
</comment>
<dbReference type="EMBL" id="JACAZH010000018">
    <property type="protein sequence ID" value="KAF7346696.1"/>
    <property type="molecule type" value="Genomic_DNA"/>
</dbReference>
<protein>
    <submittedName>
        <fullName evidence="1">Uncharacterized protein</fullName>
    </submittedName>
</protein>
<dbReference type="Proteomes" id="UP000623467">
    <property type="component" value="Unassembled WGS sequence"/>
</dbReference>
<evidence type="ECO:0000313" key="2">
    <source>
        <dbReference type="Proteomes" id="UP000623467"/>
    </source>
</evidence>
<proteinExistence type="predicted"/>
<evidence type="ECO:0000313" key="1">
    <source>
        <dbReference type="EMBL" id="KAF7346696.1"/>
    </source>
</evidence>